<organism evidence="1 2">
    <name type="scientific">Actinomadura namibiensis</name>
    <dbReference type="NCBI Taxonomy" id="182080"/>
    <lineage>
        <taxon>Bacteria</taxon>
        <taxon>Bacillati</taxon>
        <taxon>Actinomycetota</taxon>
        <taxon>Actinomycetes</taxon>
        <taxon>Streptosporangiales</taxon>
        <taxon>Thermomonosporaceae</taxon>
        <taxon>Actinomadura</taxon>
    </lineage>
</organism>
<accession>A0A7W3QRN6</accession>
<reference evidence="1 2" key="1">
    <citation type="submission" date="2020-08" db="EMBL/GenBank/DDBJ databases">
        <title>Genomic Encyclopedia of Type Strains, Phase IV (KMG-IV): sequencing the most valuable type-strain genomes for metagenomic binning, comparative biology and taxonomic classification.</title>
        <authorList>
            <person name="Goeker M."/>
        </authorList>
    </citation>
    <scope>NUCLEOTIDE SEQUENCE [LARGE SCALE GENOMIC DNA]</scope>
    <source>
        <strain evidence="1 2">DSM 44197</strain>
    </source>
</reference>
<sequence length="269" mass="29333">MPAPTKPTAKPTARPTTKPAALNARDLAAELGLTSWQLRLARADGMIPEADLDGRWSPELVRSCVERVPDMLAAYGDRPPIGAVRAAALLSTRAGIDVERADVETLVTRGVLQVIGNYRGKPLYLRRDLEELDDATVVEVVTARKGVLHDTVDGHGAARVLGWPKAVFDLIAARSGLTADRLGRYPLDGVRALAADPELSEQARQKAHAAALAKARRDENRHEETLRDWLQRCAAYLDRATERPPDATQVARTLRALITARRQTAEPPS</sequence>
<dbReference type="EMBL" id="JACJIA010000019">
    <property type="protein sequence ID" value="MBA8956965.1"/>
    <property type="molecule type" value="Genomic_DNA"/>
</dbReference>
<dbReference type="RefSeq" id="WP_182848836.1">
    <property type="nucleotide sequence ID" value="NZ_BAAALP010000017.1"/>
</dbReference>
<evidence type="ECO:0000313" key="2">
    <source>
        <dbReference type="Proteomes" id="UP000572680"/>
    </source>
</evidence>
<comment type="caution">
    <text evidence="1">The sequence shown here is derived from an EMBL/GenBank/DDBJ whole genome shotgun (WGS) entry which is preliminary data.</text>
</comment>
<gene>
    <name evidence="1" type="ORF">HNR61_008655</name>
</gene>
<keyword evidence="2" id="KW-1185">Reference proteome</keyword>
<name>A0A7W3QRN6_ACTNM</name>
<protein>
    <submittedName>
        <fullName evidence="1">Uncharacterized protein</fullName>
    </submittedName>
</protein>
<evidence type="ECO:0000313" key="1">
    <source>
        <dbReference type="EMBL" id="MBA8956965.1"/>
    </source>
</evidence>
<dbReference type="Proteomes" id="UP000572680">
    <property type="component" value="Unassembled WGS sequence"/>
</dbReference>
<proteinExistence type="predicted"/>
<dbReference type="AlphaFoldDB" id="A0A7W3QRN6"/>